<dbReference type="RefSeq" id="WP_156592227.1">
    <property type="nucleotide sequence ID" value="NZ_WPHU01000008.1"/>
</dbReference>
<reference evidence="1 2" key="1">
    <citation type="submission" date="2019-12" db="EMBL/GenBank/DDBJ databases">
        <title>Whole-genome sequencing of Allorhizobium vitis.</title>
        <authorList>
            <person name="Gan H.M."/>
            <person name="Szegedi E."/>
            <person name="Burr T."/>
            <person name="Savka M.A."/>
        </authorList>
    </citation>
    <scope>NUCLEOTIDE SEQUENCE [LARGE SCALE GENOMIC DNA]</scope>
    <source>
        <strain evidence="1 2">CG415</strain>
    </source>
</reference>
<accession>A0A7K1RK95</accession>
<dbReference type="EMBL" id="WPHU01000008">
    <property type="protein sequence ID" value="MVA58425.1"/>
    <property type="molecule type" value="Genomic_DNA"/>
</dbReference>
<evidence type="ECO:0000313" key="1">
    <source>
        <dbReference type="EMBL" id="MVA58425.1"/>
    </source>
</evidence>
<evidence type="ECO:0000313" key="2">
    <source>
        <dbReference type="Proteomes" id="UP000440716"/>
    </source>
</evidence>
<comment type="caution">
    <text evidence="1">The sequence shown here is derived from an EMBL/GenBank/DDBJ whole genome shotgun (WGS) entry which is preliminary data.</text>
</comment>
<proteinExistence type="predicted"/>
<name>A0A7K1RK95_AGRVI</name>
<gene>
    <name evidence="1" type="ORF">GOZ88_20165</name>
</gene>
<dbReference type="AlphaFoldDB" id="A0A7K1RK95"/>
<organism evidence="1 2">
    <name type="scientific">Agrobacterium vitis</name>
    <name type="common">Rhizobium vitis</name>
    <dbReference type="NCBI Taxonomy" id="373"/>
    <lineage>
        <taxon>Bacteria</taxon>
        <taxon>Pseudomonadati</taxon>
        <taxon>Pseudomonadota</taxon>
        <taxon>Alphaproteobacteria</taxon>
        <taxon>Hyphomicrobiales</taxon>
        <taxon>Rhizobiaceae</taxon>
        <taxon>Rhizobium/Agrobacterium group</taxon>
        <taxon>Agrobacterium</taxon>
    </lineage>
</organism>
<protein>
    <submittedName>
        <fullName evidence="1">Uncharacterized protein</fullName>
    </submittedName>
</protein>
<dbReference type="Proteomes" id="UP000440716">
    <property type="component" value="Unassembled WGS sequence"/>
</dbReference>
<sequence length="84" mass="9769">METVPLPHGEAINFVNDCKRKSAKILGMELVYRRGGDLVLDNKNIVDFTMINYETRDWSSDADFLLRYLRDEGDHDALFVIVYE</sequence>